<dbReference type="GO" id="GO:0006643">
    <property type="term" value="P:membrane lipid metabolic process"/>
    <property type="evidence" value="ECO:0007669"/>
    <property type="project" value="TreeGrafter"/>
</dbReference>
<dbReference type="OrthoDB" id="9770329at2"/>
<dbReference type="KEGG" id="cari:FNU76_09885"/>
<gene>
    <name evidence="10" type="ORF">FNU76_09885</name>
</gene>
<name>A0A516SEQ3_9NEIS</name>
<protein>
    <submittedName>
        <fullName evidence="10">Sterol desaturase family protein</fullName>
    </submittedName>
</protein>
<feature type="transmembrane region" description="Helical" evidence="8">
    <location>
        <begin position="50"/>
        <end position="70"/>
    </location>
</feature>
<keyword evidence="4" id="KW-0560">Oxidoreductase</keyword>
<dbReference type="Pfam" id="PF04116">
    <property type="entry name" value="FA_hydroxylase"/>
    <property type="match status" value="1"/>
</dbReference>
<comment type="subcellular location">
    <subcellularLocation>
        <location evidence="1">Endomembrane system</location>
        <topology evidence="1">Multi-pass membrane protein</topology>
    </subcellularLocation>
</comment>
<feature type="transmembrane region" description="Helical" evidence="8">
    <location>
        <begin position="82"/>
        <end position="100"/>
    </location>
</feature>
<dbReference type="GO" id="GO:0008610">
    <property type="term" value="P:lipid biosynthetic process"/>
    <property type="evidence" value="ECO:0007669"/>
    <property type="project" value="InterPro"/>
</dbReference>
<feature type="region of interest" description="Disordered" evidence="7">
    <location>
        <begin position="268"/>
        <end position="297"/>
    </location>
</feature>
<evidence type="ECO:0000256" key="2">
    <source>
        <dbReference type="ARBA" id="ARBA00022692"/>
    </source>
</evidence>
<dbReference type="Proteomes" id="UP000317550">
    <property type="component" value="Chromosome"/>
</dbReference>
<keyword evidence="11" id="KW-1185">Reference proteome</keyword>
<feature type="transmembrane region" description="Helical" evidence="8">
    <location>
        <begin position="12"/>
        <end position="29"/>
    </location>
</feature>
<organism evidence="10 11">
    <name type="scientific">Chitinimonas arctica</name>
    <dbReference type="NCBI Taxonomy" id="2594795"/>
    <lineage>
        <taxon>Bacteria</taxon>
        <taxon>Pseudomonadati</taxon>
        <taxon>Pseudomonadota</taxon>
        <taxon>Betaproteobacteria</taxon>
        <taxon>Neisseriales</taxon>
        <taxon>Chitinibacteraceae</taxon>
        <taxon>Chitinimonas</taxon>
    </lineage>
</organism>
<keyword evidence="6 8" id="KW-0472">Membrane</keyword>
<evidence type="ECO:0000259" key="9">
    <source>
        <dbReference type="Pfam" id="PF04116"/>
    </source>
</evidence>
<dbReference type="PANTHER" id="PTHR21624:SF1">
    <property type="entry name" value="ALKYLGLYCEROL MONOOXYGENASE"/>
    <property type="match status" value="1"/>
</dbReference>
<evidence type="ECO:0000256" key="3">
    <source>
        <dbReference type="ARBA" id="ARBA00022989"/>
    </source>
</evidence>
<dbReference type="InterPro" id="IPR051689">
    <property type="entry name" value="Sterol_desaturase/TMEM195"/>
</dbReference>
<dbReference type="GO" id="GO:0016020">
    <property type="term" value="C:membrane"/>
    <property type="evidence" value="ECO:0007669"/>
    <property type="project" value="GOC"/>
</dbReference>
<evidence type="ECO:0000256" key="7">
    <source>
        <dbReference type="SAM" id="MobiDB-lite"/>
    </source>
</evidence>
<dbReference type="GO" id="GO:0012505">
    <property type="term" value="C:endomembrane system"/>
    <property type="evidence" value="ECO:0007669"/>
    <property type="project" value="UniProtKB-SubCell"/>
</dbReference>
<evidence type="ECO:0000313" key="11">
    <source>
        <dbReference type="Proteomes" id="UP000317550"/>
    </source>
</evidence>
<dbReference type="InterPro" id="IPR006694">
    <property type="entry name" value="Fatty_acid_hydroxylase"/>
</dbReference>
<dbReference type="EMBL" id="CP041730">
    <property type="protein sequence ID" value="QDQ26649.1"/>
    <property type="molecule type" value="Genomic_DNA"/>
</dbReference>
<keyword evidence="5" id="KW-0443">Lipid metabolism</keyword>
<dbReference type="GO" id="GO:0005506">
    <property type="term" value="F:iron ion binding"/>
    <property type="evidence" value="ECO:0007669"/>
    <property type="project" value="InterPro"/>
</dbReference>
<evidence type="ECO:0000313" key="10">
    <source>
        <dbReference type="EMBL" id="QDQ26649.1"/>
    </source>
</evidence>
<evidence type="ECO:0000256" key="5">
    <source>
        <dbReference type="ARBA" id="ARBA00023098"/>
    </source>
</evidence>
<dbReference type="PANTHER" id="PTHR21624">
    <property type="entry name" value="STEROL DESATURASE-RELATED PROTEIN"/>
    <property type="match status" value="1"/>
</dbReference>
<dbReference type="RefSeq" id="WP_144278043.1">
    <property type="nucleotide sequence ID" value="NZ_CP041730.1"/>
</dbReference>
<evidence type="ECO:0000256" key="1">
    <source>
        <dbReference type="ARBA" id="ARBA00004127"/>
    </source>
</evidence>
<feature type="domain" description="Fatty acid hydroxylase" evidence="9">
    <location>
        <begin position="87"/>
        <end position="220"/>
    </location>
</feature>
<sequence length="297" mass="34331">MELGFDPGLVLLALAPIFLICIALEAWYWHRRGIVKYSLVDSLSNAGLALMHQGADLLATVLFIKTAYTWTYDHGVQVFPNTWWSVLAAFLIQDFLYYGFHRASHRVRWLWSSHVTHHSSERLNLSTAFRQSLTYPLSGMWAFWLPMAWLGFSPDLVLLVVGLNLGYQFFVHTEAVGKLDWFEKIFNTPSHHRVHHAKNPQYIDRNFAGVLIIWDKLFGSYVEEEAQPVFGIVRQVRSHNPLTLTFHEWAAMFRDVWRDKDPRHLWKPPEWAEKVPEPSAARLPYPATGGRRPPGPA</sequence>
<keyword evidence="2 8" id="KW-0812">Transmembrane</keyword>
<keyword evidence="3 8" id="KW-1133">Transmembrane helix</keyword>
<evidence type="ECO:0000256" key="8">
    <source>
        <dbReference type="SAM" id="Phobius"/>
    </source>
</evidence>
<evidence type="ECO:0000256" key="4">
    <source>
        <dbReference type="ARBA" id="ARBA00023002"/>
    </source>
</evidence>
<proteinExistence type="predicted"/>
<accession>A0A516SEQ3</accession>
<dbReference type="GO" id="GO:0050479">
    <property type="term" value="F:glyceryl-ether monooxygenase activity"/>
    <property type="evidence" value="ECO:0007669"/>
    <property type="project" value="TreeGrafter"/>
</dbReference>
<reference evidence="11" key="1">
    <citation type="submission" date="2019-07" db="EMBL/GenBank/DDBJ databases">
        <title>Chitinimonas sp. nov., isolated from Ny-Alesund, arctica soil.</title>
        <authorList>
            <person name="Xu Q."/>
            <person name="Peng F."/>
        </authorList>
    </citation>
    <scope>NUCLEOTIDE SEQUENCE [LARGE SCALE GENOMIC DNA]</scope>
    <source>
        <strain evidence="11">R3-44</strain>
    </source>
</reference>
<evidence type="ECO:0000256" key="6">
    <source>
        <dbReference type="ARBA" id="ARBA00023136"/>
    </source>
</evidence>
<dbReference type="AlphaFoldDB" id="A0A516SEQ3"/>